<dbReference type="HOGENOM" id="CLU_100979_2_0_4"/>
<organism evidence="2 3">
    <name type="scientific">Neisseria bacilliformis ATCC BAA-1200</name>
    <dbReference type="NCBI Taxonomy" id="888742"/>
    <lineage>
        <taxon>Bacteria</taxon>
        <taxon>Pseudomonadati</taxon>
        <taxon>Pseudomonadota</taxon>
        <taxon>Betaproteobacteria</taxon>
        <taxon>Neisseriales</taxon>
        <taxon>Neisseriaceae</taxon>
        <taxon>Neisseria</taxon>
    </lineage>
</organism>
<gene>
    <name evidence="2" type="ORF">HMPREF9123_2117</name>
</gene>
<comment type="caution">
    <text evidence="2">The sequence shown here is derived from an EMBL/GenBank/DDBJ whole genome shotgun (WGS) entry which is preliminary data.</text>
</comment>
<keyword evidence="3" id="KW-1185">Reference proteome</keyword>
<evidence type="ECO:0000313" key="2">
    <source>
        <dbReference type="EMBL" id="EGF10242.1"/>
    </source>
</evidence>
<dbReference type="Pfam" id="PF05751">
    <property type="entry name" value="FixH"/>
    <property type="match status" value="1"/>
</dbReference>
<protein>
    <submittedName>
        <fullName evidence="2">Inner membrane protein</fullName>
    </submittedName>
</protein>
<dbReference type="RefSeq" id="WP_007343123.1">
    <property type="nucleotide sequence ID" value="NZ_GL878494.1"/>
</dbReference>
<dbReference type="Proteomes" id="UP000004105">
    <property type="component" value="Unassembled WGS sequence"/>
</dbReference>
<feature type="transmembrane region" description="Helical" evidence="1">
    <location>
        <begin position="15"/>
        <end position="37"/>
    </location>
</feature>
<dbReference type="OrthoDB" id="5295180at2"/>
<proteinExistence type="predicted"/>
<sequence>MTDRQQSKVWYKEPWPWLLMSGPLIVVVAAFATLWLAANNNSDLVSDDYYKDGKHIDLDIKRDSAAVERGINAQLLISPDGSAARVYVSGRFDDKVPLRLTLMHPAKKEFDQSIELQRSPAPKSGDKTEYTGRFAKLPPSKHWYVRLEDTARVWRVENKWIVGQGGAVSLNPMKNLAEAAGRQAGGAAH</sequence>
<dbReference type="EMBL" id="AFAY01000044">
    <property type="protein sequence ID" value="EGF10242.1"/>
    <property type="molecule type" value="Genomic_DNA"/>
</dbReference>
<keyword evidence="1" id="KW-0472">Membrane</keyword>
<dbReference type="InterPro" id="IPR008620">
    <property type="entry name" value="FixH"/>
</dbReference>
<dbReference type="STRING" id="267212.GCA_001063965_01464"/>
<reference evidence="2 3" key="1">
    <citation type="submission" date="2011-02" db="EMBL/GenBank/DDBJ databases">
        <authorList>
            <person name="Muzny D."/>
            <person name="Qin X."/>
            <person name="Deng J."/>
            <person name="Jiang H."/>
            <person name="Liu Y."/>
            <person name="Qu J."/>
            <person name="Song X.-Z."/>
            <person name="Zhang L."/>
            <person name="Thornton R."/>
            <person name="Coyle M."/>
            <person name="Francisco L."/>
            <person name="Jackson L."/>
            <person name="Javaid M."/>
            <person name="Korchina V."/>
            <person name="Kovar C."/>
            <person name="Mata R."/>
            <person name="Mathew T."/>
            <person name="Ngo R."/>
            <person name="Nguyen L."/>
            <person name="Nguyen N."/>
            <person name="Okwuonu G."/>
            <person name="Ongeri F."/>
            <person name="Pham C."/>
            <person name="Simmons D."/>
            <person name="Wilczek-Boney K."/>
            <person name="Hale W."/>
            <person name="Jakkamsetti A."/>
            <person name="Pham P."/>
            <person name="Ruth R."/>
            <person name="San Lucas F."/>
            <person name="Warren J."/>
            <person name="Zhang J."/>
            <person name="Zhao Z."/>
            <person name="Zhou C."/>
            <person name="Zhu D."/>
            <person name="Lee S."/>
            <person name="Bess C."/>
            <person name="Blankenburg K."/>
            <person name="Forbes L."/>
            <person name="Fu Q."/>
            <person name="Gubbala S."/>
            <person name="Hirani K."/>
            <person name="Jayaseelan J.C."/>
            <person name="Lara F."/>
            <person name="Munidasa M."/>
            <person name="Palculict T."/>
            <person name="Patil S."/>
            <person name="Pu L.-L."/>
            <person name="Saada N."/>
            <person name="Tang L."/>
            <person name="Weissenberger G."/>
            <person name="Zhu Y."/>
            <person name="Hemphill L."/>
            <person name="Shang Y."/>
            <person name="Youmans B."/>
            <person name="Ayvaz T."/>
            <person name="Ross M."/>
            <person name="Santibanez J."/>
            <person name="Aqrawi P."/>
            <person name="Gross S."/>
            <person name="Joshi V."/>
            <person name="Fowler G."/>
            <person name="Nazareth L."/>
            <person name="Reid J."/>
            <person name="Worley K."/>
            <person name="Petrosino J."/>
            <person name="Highlander S."/>
            <person name="Gibbs R."/>
        </authorList>
    </citation>
    <scope>NUCLEOTIDE SEQUENCE [LARGE SCALE GENOMIC DNA]</scope>
    <source>
        <strain evidence="2 3">ATCC BAA-1200</strain>
    </source>
</reference>
<evidence type="ECO:0000256" key="1">
    <source>
        <dbReference type="SAM" id="Phobius"/>
    </source>
</evidence>
<dbReference type="AlphaFoldDB" id="F2BEG1"/>
<accession>F2BEG1</accession>
<keyword evidence="1" id="KW-1133">Transmembrane helix</keyword>
<keyword evidence="1" id="KW-0812">Transmembrane</keyword>
<evidence type="ECO:0000313" key="3">
    <source>
        <dbReference type="Proteomes" id="UP000004105"/>
    </source>
</evidence>
<name>F2BEG1_9NEIS</name>